<comment type="caution">
    <text evidence="5">The sequence shown here is derived from an EMBL/GenBank/DDBJ whole genome shotgun (WGS) entry which is preliminary data.</text>
</comment>
<gene>
    <name evidence="5" type="ORF">KPZU09_45530</name>
</gene>
<dbReference type="GO" id="GO:0005886">
    <property type="term" value="C:plasma membrane"/>
    <property type="evidence" value="ECO:0007669"/>
    <property type="project" value="TreeGrafter"/>
</dbReference>
<dbReference type="AlphaFoldDB" id="A0A919HW07"/>
<dbReference type="PANTHER" id="PTHR36985">
    <property type="entry name" value="TRANSLOCATION AND ASSEMBLY MODULE SUBUNIT TAMB"/>
    <property type="match status" value="1"/>
</dbReference>
<organism evidence="5 6">
    <name type="scientific">Klebsiella pneumoniae</name>
    <dbReference type="NCBI Taxonomy" id="573"/>
    <lineage>
        <taxon>Bacteria</taxon>
        <taxon>Pseudomonadati</taxon>
        <taxon>Pseudomonadota</taxon>
        <taxon>Gammaproteobacteria</taxon>
        <taxon>Enterobacterales</taxon>
        <taxon>Enterobacteriaceae</taxon>
        <taxon>Klebsiella/Raoultella group</taxon>
        <taxon>Klebsiella</taxon>
        <taxon>Klebsiella pneumoniae complex</taxon>
    </lineage>
</organism>
<accession>A0A919HW07</accession>
<reference evidence="5" key="1">
    <citation type="submission" date="2020-10" db="EMBL/GenBank/DDBJ databases">
        <title>Genome Sequence of ESBL Producing Zambian Clinical Strains.</title>
        <authorList>
            <person name="Shawa M."/>
            <person name="Furuta Y."/>
            <person name="Simbotwe M."/>
            <person name="Mulenga E."/>
            <person name="Mubanga M."/>
            <person name="Mulenga G."/>
            <person name="Kaile C."/>
            <person name="Zorigt T."/>
            <person name="Hang'ombe B."/>
            <person name="Higashi H."/>
        </authorList>
    </citation>
    <scope>NUCLEOTIDE SEQUENCE</scope>
    <source>
        <strain evidence="5">Zam_UTH_09</strain>
    </source>
</reference>
<dbReference type="GO" id="GO:0097347">
    <property type="term" value="C:TAM protein secretion complex"/>
    <property type="evidence" value="ECO:0007669"/>
    <property type="project" value="TreeGrafter"/>
</dbReference>
<proteinExistence type="predicted"/>
<evidence type="ECO:0000256" key="1">
    <source>
        <dbReference type="ARBA" id="ARBA00004167"/>
    </source>
</evidence>
<dbReference type="EMBL" id="BNFF01000001">
    <property type="protein sequence ID" value="GHK54817.1"/>
    <property type="molecule type" value="Genomic_DNA"/>
</dbReference>
<evidence type="ECO:0000256" key="3">
    <source>
        <dbReference type="ARBA" id="ARBA00022989"/>
    </source>
</evidence>
<evidence type="ECO:0000313" key="5">
    <source>
        <dbReference type="EMBL" id="GHK54817.1"/>
    </source>
</evidence>
<evidence type="ECO:0000256" key="4">
    <source>
        <dbReference type="ARBA" id="ARBA00023136"/>
    </source>
</evidence>
<keyword evidence="3" id="KW-1133">Transmembrane helix</keyword>
<evidence type="ECO:0000256" key="2">
    <source>
        <dbReference type="ARBA" id="ARBA00022692"/>
    </source>
</evidence>
<keyword evidence="4" id="KW-0472">Membrane</keyword>
<comment type="subcellular location">
    <subcellularLocation>
        <location evidence="1">Membrane</location>
        <topology evidence="1">Single-pass membrane protein</topology>
    </subcellularLocation>
</comment>
<name>A0A919HW07_KLEPN</name>
<evidence type="ECO:0000313" key="6">
    <source>
        <dbReference type="Proteomes" id="UP000655094"/>
    </source>
</evidence>
<sequence>MKSTDQIGGNLDVRVDRISQPGVNISLVQLNAKGTEKQHELRLRVQGDPVSGQLALAGSFDRQAERWKGSLSDTRFQTPVGPVALTRSIALDYRNLEQKISIGPHCWTNPNAELCVPETIDAGASGRARVNLNRFDLAMLKPFMPEATRPAACLPVMPM</sequence>
<dbReference type="PANTHER" id="PTHR36985:SF1">
    <property type="entry name" value="TRANSLOCATION AND ASSEMBLY MODULE SUBUNIT TAMB"/>
    <property type="match status" value="1"/>
</dbReference>
<dbReference type="GO" id="GO:0009306">
    <property type="term" value="P:protein secretion"/>
    <property type="evidence" value="ECO:0007669"/>
    <property type="project" value="TreeGrafter"/>
</dbReference>
<evidence type="ECO:0008006" key="7">
    <source>
        <dbReference type="Google" id="ProtNLM"/>
    </source>
</evidence>
<keyword evidence="2" id="KW-0812">Transmembrane</keyword>
<dbReference type="Proteomes" id="UP000655094">
    <property type="component" value="Unassembled WGS sequence"/>
</dbReference>
<protein>
    <recommendedName>
        <fullName evidence="7">Translocation and assembly module for autotransporter export, inner membrane subunit</fullName>
    </recommendedName>
</protein>